<keyword evidence="3" id="KW-1185">Reference proteome</keyword>
<organism evidence="2 3">
    <name type="scientific">Spirulina subsalsa FACHB-351</name>
    <dbReference type="NCBI Taxonomy" id="234711"/>
    <lineage>
        <taxon>Bacteria</taxon>
        <taxon>Bacillati</taxon>
        <taxon>Cyanobacteriota</taxon>
        <taxon>Cyanophyceae</taxon>
        <taxon>Spirulinales</taxon>
        <taxon>Spirulinaceae</taxon>
        <taxon>Spirulina</taxon>
    </lineage>
</organism>
<dbReference type="InterPro" id="IPR021027">
    <property type="entry name" value="Transposase_put_HTH"/>
</dbReference>
<dbReference type="RefSeq" id="WP_407810135.1">
    <property type="nucleotide sequence ID" value="NZ_JAIHOM010000122.1"/>
</dbReference>
<reference evidence="2 3" key="1">
    <citation type="submission" date="2021-08" db="EMBL/GenBank/DDBJ databases">
        <title>Draft genome sequence of Spirulina subsalsa with high tolerance to salinity and hype-accumulation of phycocyanin.</title>
        <authorList>
            <person name="Pei H."/>
            <person name="Jiang L."/>
        </authorList>
    </citation>
    <scope>NUCLEOTIDE SEQUENCE [LARGE SCALE GENOMIC DNA]</scope>
    <source>
        <strain evidence="2 3">FACHB-351</strain>
    </source>
</reference>
<feature type="domain" description="Transposase putative helix-turn-helix" evidence="1">
    <location>
        <begin position="1"/>
        <end position="39"/>
    </location>
</feature>
<dbReference type="Proteomes" id="UP001526426">
    <property type="component" value="Unassembled WGS sequence"/>
</dbReference>
<name>A0ABT3L9U2_9CYAN</name>
<gene>
    <name evidence="2" type="ORF">K4A83_18665</name>
</gene>
<evidence type="ECO:0000313" key="2">
    <source>
        <dbReference type="EMBL" id="MCW6038281.1"/>
    </source>
</evidence>
<comment type="caution">
    <text evidence="2">The sequence shown here is derived from an EMBL/GenBank/DDBJ whole genome shotgun (WGS) entry which is preliminary data.</text>
</comment>
<protein>
    <submittedName>
        <fullName evidence="2">Helix-turn-helix domain-containing protein</fullName>
    </submittedName>
</protein>
<accession>A0ABT3L9U2</accession>
<proteinExistence type="predicted"/>
<dbReference type="EMBL" id="JAIHOM010000122">
    <property type="protein sequence ID" value="MCW6038281.1"/>
    <property type="molecule type" value="Genomic_DNA"/>
</dbReference>
<evidence type="ECO:0000313" key="3">
    <source>
        <dbReference type="Proteomes" id="UP001526426"/>
    </source>
</evidence>
<sequence length="78" mass="8834">MLLGFKTQLKLTPQQRRLLPQHAGVAPHAWNLGLAPCQNLLTAYSLLPITYYLLPNLDKRRKDLTCQDWGMAFLGGRS</sequence>
<evidence type="ECO:0000259" key="1">
    <source>
        <dbReference type="Pfam" id="PF12323"/>
    </source>
</evidence>
<dbReference type="Pfam" id="PF12323">
    <property type="entry name" value="HTH_OrfB_IS605"/>
    <property type="match status" value="1"/>
</dbReference>